<feature type="transmembrane region" description="Helical" evidence="1">
    <location>
        <begin position="89"/>
        <end position="107"/>
    </location>
</feature>
<evidence type="ECO:0000313" key="4">
    <source>
        <dbReference type="Proteomes" id="UP000714275"/>
    </source>
</evidence>
<feature type="transmembrane region" description="Helical" evidence="1">
    <location>
        <begin position="46"/>
        <end position="69"/>
    </location>
</feature>
<keyword evidence="1" id="KW-0472">Membrane</keyword>
<evidence type="ECO:0000313" key="3">
    <source>
        <dbReference type="EMBL" id="KAG1771109.1"/>
    </source>
</evidence>
<evidence type="ECO:0000259" key="2">
    <source>
        <dbReference type="Pfam" id="PF20152"/>
    </source>
</evidence>
<dbReference type="AlphaFoldDB" id="A0A9P7CYD0"/>
<dbReference type="PANTHER" id="PTHR40465:SF1">
    <property type="entry name" value="DUF6534 DOMAIN-CONTAINING PROTEIN"/>
    <property type="match status" value="1"/>
</dbReference>
<feature type="transmembrane region" description="Helical" evidence="1">
    <location>
        <begin position="228"/>
        <end position="247"/>
    </location>
</feature>
<accession>A0A9P7CYD0</accession>
<dbReference type="PANTHER" id="PTHR40465">
    <property type="entry name" value="CHROMOSOME 1, WHOLE GENOME SHOTGUN SEQUENCE"/>
    <property type="match status" value="1"/>
</dbReference>
<feature type="transmembrane region" description="Helical" evidence="1">
    <location>
        <begin position="12"/>
        <end position="34"/>
    </location>
</feature>
<dbReference type="Pfam" id="PF20152">
    <property type="entry name" value="DUF6534"/>
    <property type="match status" value="1"/>
</dbReference>
<feature type="domain" description="DUF6534" evidence="2">
    <location>
        <begin position="167"/>
        <end position="254"/>
    </location>
</feature>
<feature type="transmembrane region" description="Helical" evidence="1">
    <location>
        <begin position="155"/>
        <end position="180"/>
    </location>
</feature>
<dbReference type="EMBL" id="JABBWD010000061">
    <property type="protein sequence ID" value="KAG1771109.1"/>
    <property type="molecule type" value="Genomic_DNA"/>
</dbReference>
<organism evidence="3 4">
    <name type="scientific">Suillus placidus</name>
    <dbReference type="NCBI Taxonomy" id="48579"/>
    <lineage>
        <taxon>Eukaryota</taxon>
        <taxon>Fungi</taxon>
        <taxon>Dikarya</taxon>
        <taxon>Basidiomycota</taxon>
        <taxon>Agaricomycotina</taxon>
        <taxon>Agaricomycetes</taxon>
        <taxon>Agaricomycetidae</taxon>
        <taxon>Boletales</taxon>
        <taxon>Suillineae</taxon>
        <taxon>Suillaceae</taxon>
        <taxon>Suillus</taxon>
    </lineage>
</organism>
<gene>
    <name evidence="3" type="ORF">EV702DRAFT_1270975</name>
</gene>
<feature type="transmembrane region" description="Helical" evidence="1">
    <location>
        <begin position="200"/>
        <end position="222"/>
    </location>
</feature>
<sequence length="358" mass="40413">MVVNPNDTLGALQVGGAIMVFLFGIDTLQTYYYFKRYPNDRLWIKLLVVWIWLEEIGHTVSVLTGMYLLTVTEFGQPDALAVKTMPVGYAWSIVFSGSVGSIVEAFFAHRMYVLSKSWYLPSIAWALASFRFVGSMVAAAKVFGNISLDVFSTEWRWLITACFATGAGADIIVAGGQCYYIYREKRVAMGRTTMKLLDRLLAYTIETGLVLSMSAVVILIIWGTTPHSFWWFGIFLFYTEVFANCLMASLNTRRVHEDVAGGTVISLPRNQQIRSADRSIGGRNQNFIRNPLKSEYDMDMDIERYELSHEISSDSSAYTRDQLHRQAINQPNIAISVSRDVCVKHDRLADLDCETCRA</sequence>
<dbReference type="OrthoDB" id="2535105at2759"/>
<protein>
    <recommendedName>
        <fullName evidence="2">DUF6534 domain-containing protein</fullName>
    </recommendedName>
</protein>
<keyword evidence="4" id="KW-1185">Reference proteome</keyword>
<name>A0A9P7CYD0_9AGAM</name>
<dbReference type="Proteomes" id="UP000714275">
    <property type="component" value="Unassembled WGS sequence"/>
</dbReference>
<feature type="transmembrane region" description="Helical" evidence="1">
    <location>
        <begin position="119"/>
        <end position="143"/>
    </location>
</feature>
<keyword evidence="1" id="KW-1133">Transmembrane helix</keyword>
<dbReference type="InterPro" id="IPR045339">
    <property type="entry name" value="DUF6534"/>
</dbReference>
<comment type="caution">
    <text evidence="3">The sequence shown here is derived from an EMBL/GenBank/DDBJ whole genome shotgun (WGS) entry which is preliminary data.</text>
</comment>
<proteinExistence type="predicted"/>
<reference evidence="3" key="1">
    <citation type="journal article" date="2020" name="New Phytol.">
        <title>Comparative genomics reveals dynamic genome evolution in host specialist ectomycorrhizal fungi.</title>
        <authorList>
            <person name="Lofgren L.A."/>
            <person name="Nguyen N.H."/>
            <person name="Vilgalys R."/>
            <person name="Ruytinx J."/>
            <person name="Liao H.L."/>
            <person name="Branco S."/>
            <person name="Kuo A."/>
            <person name="LaButti K."/>
            <person name="Lipzen A."/>
            <person name="Andreopoulos W."/>
            <person name="Pangilinan J."/>
            <person name="Riley R."/>
            <person name="Hundley H."/>
            <person name="Na H."/>
            <person name="Barry K."/>
            <person name="Grigoriev I.V."/>
            <person name="Stajich J.E."/>
            <person name="Kennedy P.G."/>
        </authorList>
    </citation>
    <scope>NUCLEOTIDE SEQUENCE</scope>
    <source>
        <strain evidence="3">DOB743</strain>
    </source>
</reference>
<evidence type="ECO:0000256" key="1">
    <source>
        <dbReference type="SAM" id="Phobius"/>
    </source>
</evidence>
<keyword evidence="1" id="KW-0812">Transmembrane</keyword>